<evidence type="ECO:0000313" key="1">
    <source>
        <dbReference type="EMBL" id="GAI42773.1"/>
    </source>
</evidence>
<dbReference type="AlphaFoldDB" id="X1NGP1"/>
<sequence length="202" mass="21855">TNTGDLVKAYDYLNMKLYLDGSAEAGETPNYQLLTLQNGEATFNIQDIAGIEGTWTQTSQSDFQGGTLNQVDATTSPGDVILDTFTDNVTDSFNDENLIFSKTNLVVDGSQVKLTAGGAGATETLRPNAAGDEADILEHIPTGGEHWDKVDDETPHDDDATYLRTNTFEWQEDLYNMPDHSTGSGSINYVRVYAVAKSITAG</sequence>
<gene>
    <name evidence="1" type="ORF">S06H3_39211</name>
</gene>
<comment type="caution">
    <text evidence="1">The sequence shown here is derived from an EMBL/GenBank/DDBJ whole genome shotgun (WGS) entry which is preliminary data.</text>
</comment>
<proteinExistence type="predicted"/>
<protein>
    <submittedName>
        <fullName evidence="1">Uncharacterized protein</fullName>
    </submittedName>
</protein>
<reference evidence="1" key="1">
    <citation type="journal article" date="2014" name="Front. Microbiol.">
        <title>High frequency of phylogenetically diverse reductive dehalogenase-homologous genes in deep subseafloor sedimentary metagenomes.</title>
        <authorList>
            <person name="Kawai M."/>
            <person name="Futagami T."/>
            <person name="Toyoda A."/>
            <person name="Takaki Y."/>
            <person name="Nishi S."/>
            <person name="Hori S."/>
            <person name="Arai W."/>
            <person name="Tsubouchi T."/>
            <person name="Morono Y."/>
            <person name="Uchiyama I."/>
            <person name="Ito T."/>
            <person name="Fujiyama A."/>
            <person name="Inagaki F."/>
            <person name="Takami H."/>
        </authorList>
    </citation>
    <scope>NUCLEOTIDE SEQUENCE</scope>
    <source>
        <strain evidence="1">Expedition CK06-06</strain>
    </source>
</reference>
<name>X1NGP1_9ZZZZ</name>
<dbReference type="EMBL" id="BARV01023963">
    <property type="protein sequence ID" value="GAI42773.1"/>
    <property type="molecule type" value="Genomic_DNA"/>
</dbReference>
<accession>X1NGP1</accession>
<organism evidence="1">
    <name type="scientific">marine sediment metagenome</name>
    <dbReference type="NCBI Taxonomy" id="412755"/>
    <lineage>
        <taxon>unclassified sequences</taxon>
        <taxon>metagenomes</taxon>
        <taxon>ecological metagenomes</taxon>
    </lineage>
</organism>
<feature type="non-terminal residue" evidence="1">
    <location>
        <position position="1"/>
    </location>
</feature>